<dbReference type="Proteomes" id="UP000765160">
    <property type="component" value="Unassembled WGS sequence"/>
</dbReference>
<comment type="caution">
    <text evidence="2">The sequence shown here is derived from an EMBL/GenBank/DDBJ whole genome shotgun (WGS) entry which is preliminary data.</text>
</comment>
<evidence type="ECO:0000313" key="3">
    <source>
        <dbReference type="Proteomes" id="UP000765160"/>
    </source>
</evidence>
<keyword evidence="1" id="KW-1133">Transmembrane helix</keyword>
<protein>
    <submittedName>
        <fullName evidence="2">Uncharacterized protein</fullName>
    </submittedName>
</protein>
<keyword evidence="3" id="KW-1185">Reference proteome</keyword>
<organism evidence="2 3">
    <name type="scientific">Falsiroseomonas frigidaquae</name>
    <dbReference type="NCBI Taxonomy" id="487318"/>
    <lineage>
        <taxon>Bacteria</taxon>
        <taxon>Pseudomonadati</taxon>
        <taxon>Pseudomonadota</taxon>
        <taxon>Alphaproteobacteria</taxon>
        <taxon>Acetobacterales</taxon>
        <taxon>Roseomonadaceae</taxon>
        <taxon>Falsiroseomonas</taxon>
    </lineage>
</organism>
<sequence>MTRQAIADLLMAGAVALMLVAMWHLLQAMAATFRAMRAGHGGAWLLWDAPRFHDADRAPPAARPHVRAVMARFHRLWPWALAAMALAIPAAILAPA</sequence>
<feature type="transmembrane region" description="Helical" evidence="1">
    <location>
        <begin position="6"/>
        <end position="26"/>
    </location>
</feature>
<dbReference type="RefSeq" id="WP_168049455.1">
    <property type="nucleotide sequence ID" value="NZ_JAATJR010000003.1"/>
</dbReference>
<dbReference type="EMBL" id="JAAVTX010000003">
    <property type="protein sequence ID" value="NKE44955.1"/>
    <property type="molecule type" value="Genomic_DNA"/>
</dbReference>
<reference evidence="2 3" key="1">
    <citation type="submission" date="2020-03" db="EMBL/GenBank/DDBJ databases">
        <title>Roseomonas selenitidurans sp. nov. isolated from soil.</title>
        <authorList>
            <person name="Liu H."/>
        </authorList>
    </citation>
    <scope>NUCLEOTIDE SEQUENCE [LARGE SCALE GENOMIC DNA]</scope>
    <source>
        <strain evidence="2 3">JCM 15073</strain>
    </source>
</reference>
<keyword evidence="1" id="KW-0472">Membrane</keyword>
<gene>
    <name evidence="2" type="ORF">HB662_09205</name>
</gene>
<evidence type="ECO:0000313" key="2">
    <source>
        <dbReference type="EMBL" id="NKE44955.1"/>
    </source>
</evidence>
<name>A0ABX1EXX4_9PROT</name>
<feature type="transmembrane region" description="Helical" evidence="1">
    <location>
        <begin position="76"/>
        <end position="94"/>
    </location>
</feature>
<accession>A0ABX1EXX4</accession>
<keyword evidence="1" id="KW-0812">Transmembrane</keyword>
<proteinExistence type="predicted"/>
<evidence type="ECO:0000256" key="1">
    <source>
        <dbReference type="SAM" id="Phobius"/>
    </source>
</evidence>